<dbReference type="OrthoDB" id="8381799at2"/>
<organism evidence="1 2">
    <name type="scientific">Rhizobium jaguaris</name>
    <dbReference type="NCBI Taxonomy" id="1312183"/>
    <lineage>
        <taxon>Bacteria</taxon>
        <taxon>Pseudomonadati</taxon>
        <taxon>Pseudomonadota</taxon>
        <taxon>Alphaproteobacteria</taxon>
        <taxon>Hyphomicrobiales</taxon>
        <taxon>Rhizobiaceae</taxon>
        <taxon>Rhizobium/Agrobacterium group</taxon>
        <taxon>Rhizobium</taxon>
    </lineage>
</organism>
<dbReference type="AlphaFoldDB" id="A0A387FJ90"/>
<sequence>MAGLFHLLRNLTGRPYFRCVTGGFSMAQQWWSEDVTIESRIVGRYVTINSTERAAEYMLDEWPAEQRGEAFDAAKQALIDAHEGTVSVDYALRAFVAAAEGAEIFFYKSPR</sequence>
<dbReference type="Pfam" id="PF06169">
    <property type="entry name" value="DUF982"/>
    <property type="match status" value="1"/>
</dbReference>
<reference evidence="1 2" key="1">
    <citation type="submission" date="2018-10" db="EMBL/GenBank/DDBJ databases">
        <title>Rhizobium etli, R. leguminosarum and a new Rhizobium genospecies from Phaseolus dumosus.</title>
        <authorList>
            <person name="Ramirez-Puebla S.T."/>
            <person name="Rogel-Hernandez M.A."/>
            <person name="Guerrero G."/>
            <person name="Ormeno-Orrillo E."/>
            <person name="Martinez-Romero J.C."/>
            <person name="Negrete-Yankelevich S."/>
            <person name="Martinez-Romero E."/>
        </authorList>
    </citation>
    <scope>NUCLEOTIDE SEQUENCE [LARGE SCALE GENOMIC DNA]</scope>
    <source>
        <strain evidence="1 2">CCGE525</strain>
    </source>
</reference>
<dbReference type="InterPro" id="IPR010385">
    <property type="entry name" value="DUF982"/>
</dbReference>
<evidence type="ECO:0000313" key="2">
    <source>
        <dbReference type="Proteomes" id="UP000282195"/>
    </source>
</evidence>
<keyword evidence="2" id="KW-1185">Reference proteome</keyword>
<gene>
    <name evidence="1" type="ORF">CCGE525_00765</name>
</gene>
<name>A0A387FJ90_9HYPH</name>
<dbReference type="KEGG" id="rjg:CCGE525_00765"/>
<dbReference type="Proteomes" id="UP000282195">
    <property type="component" value="Chromosome"/>
</dbReference>
<accession>A0A387FJ90</accession>
<dbReference type="Gene3D" id="6.10.250.730">
    <property type="match status" value="1"/>
</dbReference>
<evidence type="ECO:0000313" key="1">
    <source>
        <dbReference type="EMBL" id="AYG57517.1"/>
    </source>
</evidence>
<protein>
    <submittedName>
        <fullName evidence="1">DUF982 domain-containing protein</fullName>
    </submittedName>
</protein>
<dbReference type="EMBL" id="CP032694">
    <property type="protein sequence ID" value="AYG57517.1"/>
    <property type="molecule type" value="Genomic_DNA"/>
</dbReference>
<proteinExistence type="predicted"/>